<dbReference type="FunCoup" id="A0A7J7BV86">
    <property type="interactions" value="12"/>
</dbReference>
<dbReference type="InterPro" id="IPR002219">
    <property type="entry name" value="PKC_DAG/PE"/>
</dbReference>
<feature type="domain" description="Phorbol-ester/DAG-type" evidence="5">
    <location>
        <begin position="239"/>
        <end position="292"/>
    </location>
</feature>
<proteinExistence type="predicted"/>
<feature type="region of interest" description="Disordered" evidence="4">
    <location>
        <begin position="353"/>
        <end position="372"/>
    </location>
</feature>
<keyword evidence="3" id="KW-0862">Zinc</keyword>
<reference evidence="6 7" key="1">
    <citation type="journal article" date="2020" name="Nat. Commun.">
        <title>Genome of Tripterygium wilfordii and identification of cytochrome P450 involved in triptolide biosynthesis.</title>
        <authorList>
            <person name="Tu L."/>
            <person name="Su P."/>
            <person name="Zhang Z."/>
            <person name="Gao L."/>
            <person name="Wang J."/>
            <person name="Hu T."/>
            <person name="Zhou J."/>
            <person name="Zhang Y."/>
            <person name="Zhao Y."/>
            <person name="Liu Y."/>
            <person name="Song Y."/>
            <person name="Tong Y."/>
            <person name="Lu Y."/>
            <person name="Yang J."/>
            <person name="Xu C."/>
            <person name="Jia M."/>
            <person name="Peters R.J."/>
            <person name="Huang L."/>
            <person name="Gao W."/>
        </authorList>
    </citation>
    <scope>NUCLEOTIDE SEQUENCE [LARGE SCALE GENOMIC DNA]</scope>
    <source>
        <strain evidence="7">cv. XIE 37</strain>
        <tissue evidence="6">Leaf</tissue>
    </source>
</reference>
<dbReference type="InterPro" id="IPR004146">
    <property type="entry name" value="DC1"/>
</dbReference>
<dbReference type="PROSITE" id="PS50081">
    <property type="entry name" value="ZF_DAG_PE_2"/>
    <property type="match status" value="2"/>
</dbReference>
<evidence type="ECO:0000259" key="5">
    <source>
        <dbReference type="PROSITE" id="PS50081"/>
    </source>
</evidence>
<dbReference type="InParanoid" id="A0A7J7BV86"/>
<protein>
    <recommendedName>
        <fullName evidence="5">Phorbol-ester/DAG-type domain-containing protein</fullName>
    </recommendedName>
</protein>
<evidence type="ECO:0000313" key="7">
    <source>
        <dbReference type="Proteomes" id="UP000593562"/>
    </source>
</evidence>
<evidence type="ECO:0000256" key="1">
    <source>
        <dbReference type="ARBA" id="ARBA00022723"/>
    </source>
</evidence>
<evidence type="ECO:0000256" key="3">
    <source>
        <dbReference type="ARBA" id="ARBA00022833"/>
    </source>
</evidence>
<evidence type="ECO:0000313" key="6">
    <source>
        <dbReference type="EMBL" id="KAF5725456.1"/>
    </source>
</evidence>
<name>A0A7J7BV86_TRIWF</name>
<sequence>MEESMVHFSHEHPLLLCNKKRIHNSKCAGCDLPLRGPAYECSSCNFCLHKSCSQVPMEIQQSPLHPSHPLTLLRKSQDGLGVFICHSCNQSCYGFRYQCSQCNFVLDIECATEDDHPLISYGTEENIKHSSHRHHLTPANFRRFEGIRCSGCKLDIDGEAYVCRGCKFFLHKSCVELPEEIKHHFDTATTFGLLACLEPAIICSACKEDFHGFTYMRQSGGMEVGIDCSFLKPSLKVEQHKHSLTYFEKKVRGMKCSACGNRCKAQIFRCVKCNFNLHFSCAPILRTIKHECHIDPLTLKKLEGEDETEDHYCDACEERRIPNQLVYYCEECDFAVHIECVLSEVLGSSNGGISQAQLDQESDPPEEKGTMH</sequence>
<dbReference type="PANTHER" id="PTHR46288">
    <property type="entry name" value="PHORBOL-ESTER/DAG-TYPE DOMAIN-CONTAINING PROTEIN"/>
    <property type="match status" value="1"/>
</dbReference>
<dbReference type="SMART" id="SM00109">
    <property type="entry name" value="C1"/>
    <property type="match status" value="2"/>
</dbReference>
<keyword evidence="2" id="KW-0677">Repeat</keyword>
<evidence type="ECO:0000256" key="2">
    <source>
        <dbReference type="ARBA" id="ARBA00022737"/>
    </source>
</evidence>
<dbReference type="OrthoDB" id="1884766at2759"/>
<evidence type="ECO:0000256" key="4">
    <source>
        <dbReference type="SAM" id="MobiDB-lite"/>
    </source>
</evidence>
<feature type="domain" description="Phorbol-ester/DAG-type" evidence="5">
    <location>
        <begin position="133"/>
        <end position="182"/>
    </location>
</feature>
<dbReference type="Proteomes" id="UP000593562">
    <property type="component" value="Unassembled WGS sequence"/>
</dbReference>
<dbReference type="PANTHER" id="PTHR46288:SF27">
    <property type="entry name" value="CYSTEINE_HISTIDINE-RICH C1 DOMAIN FAMILY PROTEIN"/>
    <property type="match status" value="1"/>
</dbReference>
<keyword evidence="7" id="KW-1185">Reference proteome</keyword>
<dbReference type="SUPFAM" id="SSF57889">
    <property type="entry name" value="Cysteine-rich domain"/>
    <property type="match status" value="4"/>
</dbReference>
<accession>A0A7J7BV86</accession>
<dbReference type="Pfam" id="PF03107">
    <property type="entry name" value="C1_2"/>
    <property type="match status" value="5"/>
</dbReference>
<comment type="caution">
    <text evidence="6">The sequence shown here is derived from an EMBL/GenBank/DDBJ whole genome shotgun (WGS) entry which is preliminary data.</text>
</comment>
<dbReference type="AlphaFoldDB" id="A0A7J7BV86"/>
<dbReference type="EMBL" id="JAAARO010000023">
    <property type="protein sequence ID" value="KAF5725456.1"/>
    <property type="molecule type" value="Genomic_DNA"/>
</dbReference>
<organism evidence="6 7">
    <name type="scientific">Tripterygium wilfordii</name>
    <name type="common">Thunder God vine</name>
    <dbReference type="NCBI Taxonomy" id="458696"/>
    <lineage>
        <taxon>Eukaryota</taxon>
        <taxon>Viridiplantae</taxon>
        <taxon>Streptophyta</taxon>
        <taxon>Embryophyta</taxon>
        <taxon>Tracheophyta</taxon>
        <taxon>Spermatophyta</taxon>
        <taxon>Magnoliopsida</taxon>
        <taxon>eudicotyledons</taxon>
        <taxon>Gunneridae</taxon>
        <taxon>Pentapetalae</taxon>
        <taxon>rosids</taxon>
        <taxon>fabids</taxon>
        <taxon>Celastrales</taxon>
        <taxon>Celastraceae</taxon>
        <taxon>Tripterygium</taxon>
    </lineage>
</organism>
<keyword evidence="1" id="KW-0479">Metal-binding</keyword>
<gene>
    <name evidence="6" type="ORF">HS088_TW23G00178</name>
</gene>
<dbReference type="GO" id="GO:0046872">
    <property type="term" value="F:metal ion binding"/>
    <property type="evidence" value="ECO:0007669"/>
    <property type="project" value="UniProtKB-KW"/>
</dbReference>
<dbReference type="InterPro" id="IPR046349">
    <property type="entry name" value="C1-like_sf"/>
</dbReference>